<name>A0AB34IIZ5_PRYPA</name>
<dbReference type="Gene3D" id="2.130.10.10">
    <property type="entry name" value="YVTN repeat-like/Quinoprotein amine dehydrogenase"/>
    <property type="match status" value="1"/>
</dbReference>
<gene>
    <name evidence="5" type="ORF">AB1Y20_011577</name>
</gene>
<dbReference type="Pfam" id="PF23414">
    <property type="entry name" value="Beta-prop_EML_2"/>
    <property type="match status" value="1"/>
</dbReference>
<dbReference type="AlphaFoldDB" id="A0AB34IIZ5"/>
<organism evidence="5 6">
    <name type="scientific">Prymnesium parvum</name>
    <name type="common">Toxic golden alga</name>
    <dbReference type="NCBI Taxonomy" id="97485"/>
    <lineage>
        <taxon>Eukaryota</taxon>
        <taxon>Haptista</taxon>
        <taxon>Haptophyta</taxon>
        <taxon>Prymnesiophyceae</taxon>
        <taxon>Prymnesiales</taxon>
        <taxon>Prymnesiaceae</taxon>
        <taxon>Prymnesium</taxon>
    </lineage>
</organism>
<accession>A0AB34IIZ5</accession>
<comment type="caution">
    <text evidence="5">The sequence shown here is derived from an EMBL/GenBank/DDBJ whole genome shotgun (WGS) entry which is preliminary data.</text>
</comment>
<dbReference type="InterPro" id="IPR050630">
    <property type="entry name" value="WD_repeat_EMAP"/>
</dbReference>
<keyword evidence="1" id="KW-0853">WD repeat</keyword>
<feature type="domain" description="EML-like second beta-propeller" evidence="4">
    <location>
        <begin position="127"/>
        <end position="417"/>
    </location>
</feature>
<dbReference type="InterPro" id="IPR055442">
    <property type="entry name" value="Beta-prop_EML-like_2nd"/>
</dbReference>
<evidence type="ECO:0000256" key="2">
    <source>
        <dbReference type="ARBA" id="ARBA00022737"/>
    </source>
</evidence>
<evidence type="ECO:0000313" key="6">
    <source>
        <dbReference type="Proteomes" id="UP001515480"/>
    </source>
</evidence>
<dbReference type="SUPFAM" id="SSF101908">
    <property type="entry name" value="Putative isomerase YbhE"/>
    <property type="match status" value="1"/>
</dbReference>
<evidence type="ECO:0000256" key="1">
    <source>
        <dbReference type="ARBA" id="ARBA00022574"/>
    </source>
</evidence>
<dbReference type="SMART" id="SM00320">
    <property type="entry name" value="WD40"/>
    <property type="match status" value="5"/>
</dbReference>
<evidence type="ECO:0000259" key="4">
    <source>
        <dbReference type="Pfam" id="PF23414"/>
    </source>
</evidence>
<sequence>MSQDLAASAYYERELALHVGGGGDAAPLSDARTLQGGDSRRATEKGVRQIRCSEPHAPCREERGVRAAKDERLDAQDPLHLRGVGEGESGEAYPQLYVGTSRCSILQLGGRGGGEELIAGHFDEATGVAAHPLDSAVWASCGADRQLLLWHRSSPTPTQRTSLRAAASCLTFSPDAKLLAVGHADGTVSLVTAHPPLAHRQLHLAHCRTRVEAVAFSPDGVLLACAGHDRLVEISLVAPSPSAVPAPPRLVPLFVCRGHTASVLHLDWSADSRLLMSDCAAHEILCWAVPRQQPIAAAKPATCRVLKPATQAARLLADSSWASWTCVLGFPVMGIWPDDSDGTDVNAVHRSAGGGLVLTADDFGEVKLFNSPCVVEDAPFHVGTGHSSHVSCVRFLEGDFAAVSAGSKDRAVIVWQLEKAPEPDRLNPEPILLPDMPRRGFLLAAQPPPPTKGKF</sequence>
<keyword evidence="6" id="KW-1185">Reference proteome</keyword>
<dbReference type="PANTHER" id="PTHR13720:SF33">
    <property type="entry name" value="HELP DOMAIN-CONTAINING PROTEIN"/>
    <property type="match status" value="1"/>
</dbReference>
<dbReference type="InterPro" id="IPR015943">
    <property type="entry name" value="WD40/YVTN_repeat-like_dom_sf"/>
</dbReference>
<feature type="region of interest" description="Disordered" evidence="3">
    <location>
        <begin position="21"/>
        <end position="43"/>
    </location>
</feature>
<reference evidence="5 6" key="1">
    <citation type="journal article" date="2024" name="Science">
        <title>Giant polyketide synthase enzymes in the biosynthesis of giant marine polyether toxins.</title>
        <authorList>
            <person name="Fallon T.R."/>
            <person name="Shende V.V."/>
            <person name="Wierzbicki I.H."/>
            <person name="Pendleton A.L."/>
            <person name="Watervoot N.F."/>
            <person name="Auber R.P."/>
            <person name="Gonzalez D.J."/>
            <person name="Wisecaver J.H."/>
            <person name="Moore B.S."/>
        </authorList>
    </citation>
    <scope>NUCLEOTIDE SEQUENCE [LARGE SCALE GENOMIC DNA]</scope>
    <source>
        <strain evidence="5 6">12B1</strain>
    </source>
</reference>
<dbReference type="InterPro" id="IPR001680">
    <property type="entry name" value="WD40_rpt"/>
</dbReference>
<protein>
    <recommendedName>
        <fullName evidence="4">EML-like second beta-propeller domain-containing protein</fullName>
    </recommendedName>
</protein>
<proteinExistence type="predicted"/>
<evidence type="ECO:0000313" key="5">
    <source>
        <dbReference type="EMBL" id="KAL1499370.1"/>
    </source>
</evidence>
<dbReference type="PANTHER" id="PTHR13720">
    <property type="entry name" value="WD-40 REPEAT PROTEIN"/>
    <property type="match status" value="1"/>
</dbReference>
<evidence type="ECO:0000256" key="3">
    <source>
        <dbReference type="SAM" id="MobiDB-lite"/>
    </source>
</evidence>
<dbReference type="Proteomes" id="UP001515480">
    <property type="component" value="Unassembled WGS sequence"/>
</dbReference>
<keyword evidence="2" id="KW-0677">Repeat</keyword>
<dbReference type="GO" id="GO:0008017">
    <property type="term" value="F:microtubule binding"/>
    <property type="evidence" value="ECO:0007669"/>
    <property type="project" value="TreeGrafter"/>
</dbReference>
<dbReference type="EMBL" id="JBGBPQ010000025">
    <property type="protein sequence ID" value="KAL1499370.1"/>
    <property type="molecule type" value="Genomic_DNA"/>
</dbReference>